<sequence>MRPAIAFDATGVFYKSRKALPRARQALELLQKKQIPFLILTNASDPTDKQRADFLNELTNTNILKPSHIVQGHTPVKIILEQTRHLPGITLVGGGMYAQGIAENSGITDFITVPEISACMPELVPLDHKAGYPHEPEKLIKQALERLKLNKPSDIIQKQFKDIMIFTSPSYYEAHMQIMSDLLISKDGWLGTQRKSTDKQHVKLYYSHHDYQVPYANANFPSLRQRFSMGMFKQCLETIFKMQYNLDIEYQLLGKPSKLAFDYARNTLKQQTQTDNLDLFMVGDSPEIDIVGGNQNGFKTILVKSGNYTEGMESENPDFIVQDVYDAVLKVMELHQIQ</sequence>
<dbReference type="Pfam" id="PF13242">
    <property type="entry name" value="Hydrolase_like"/>
    <property type="match status" value="1"/>
</dbReference>
<dbReference type="InParanoid" id="A0A078AJS9"/>
<dbReference type="InterPro" id="IPR006353">
    <property type="entry name" value="HAD-SF_hydro_IIA_CECR5"/>
</dbReference>
<reference evidence="1 2" key="1">
    <citation type="submission" date="2014-06" db="EMBL/GenBank/DDBJ databases">
        <authorList>
            <person name="Swart Estienne"/>
        </authorList>
    </citation>
    <scope>NUCLEOTIDE SEQUENCE [LARGE SCALE GENOMIC DNA]</scope>
    <source>
        <strain evidence="1 2">130c</strain>
    </source>
</reference>
<accession>A0A078AJS9</accession>
<dbReference type="Proteomes" id="UP000039865">
    <property type="component" value="Unassembled WGS sequence"/>
</dbReference>
<gene>
    <name evidence="1" type="primary">Contig17017.g18125</name>
    <name evidence="1" type="ORF">STYLEM_11456</name>
</gene>
<dbReference type="SUPFAM" id="SSF56784">
    <property type="entry name" value="HAD-like"/>
    <property type="match status" value="1"/>
</dbReference>
<dbReference type="NCBIfam" id="TIGR01456">
    <property type="entry name" value="CECR5"/>
    <property type="match status" value="1"/>
</dbReference>
<dbReference type="InterPro" id="IPR006357">
    <property type="entry name" value="HAD-SF_hydro_IIA"/>
</dbReference>
<dbReference type="GO" id="GO:0005737">
    <property type="term" value="C:cytoplasm"/>
    <property type="evidence" value="ECO:0007669"/>
    <property type="project" value="TreeGrafter"/>
</dbReference>
<dbReference type="OrthoDB" id="10251048at2759"/>
<evidence type="ECO:0000313" key="2">
    <source>
        <dbReference type="Proteomes" id="UP000039865"/>
    </source>
</evidence>
<protein>
    <submittedName>
        <fullName evidence="1">Uncharacterized protein</fullName>
    </submittedName>
</protein>
<dbReference type="Gene3D" id="3.40.50.1000">
    <property type="entry name" value="HAD superfamily/HAD-like"/>
    <property type="match status" value="2"/>
</dbReference>
<dbReference type="InterPro" id="IPR023214">
    <property type="entry name" value="HAD_sf"/>
</dbReference>
<dbReference type="AlphaFoldDB" id="A0A078AJS9"/>
<dbReference type="InterPro" id="IPR036412">
    <property type="entry name" value="HAD-like_sf"/>
</dbReference>
<keyword evidence="2" id="KW-1185">Reference proteome</keyword>
<dbReference type="PANTHER" id="PTHR19288:SF93">
    <property type="entry name" value="FI11325P-RELATED"/>
    <property type="match status" value="1"/>
</dbReference>
<name>A0A078AJS9_STYLE</name>
<proteinExistence type="predicted"/>
<organism evidence="1 2">
    <name type="scientific">Stylonychia lemnae</name>
    <name type="common">Ciliate</name>
    <dbReference type="NCBI Taxonomy" id="5949"/>
    <lineage>
        <taxon>Eukaryota</taxon>
        <taxon>Sar</taxon>
        <taxon>Alveolata</taxon>
        <taxon>Ciliophora</taxon>
        <taxon>Intramacronucleata</taxon>
        <taxon>Spirotrichea</taxon>
        <taxon>Stichotrichia</taxon>
        <taxon>Sporadotrichida</taxon>
        <taxon>Oxytrichidae</taxon>
        <taxon>Stylonychinae</taxon>
        <taxon>Stylonychia</taxon>
    </lineage>
</organism>
<dbReference type="NCBIfam" id="TIGR01460">
    <property type="entry name" value="HAD-SF-IIA"/>
    <property type="match status" value="1"/>
</dbReference>
<dbReference type="PANTHER" id="PTHR19288">
    <property type="entry name" value="4-NITROPHENYLPHOSPHATASE-RELATED"/>
    <property type="match status" value="1"/>
</dbReference>
<evidence type="ECO:0000313" key="1">
    <source>
        <dbReference type="EMBL" id="CDW82424.1"/>
    </source>
</evidence>
<dbReference type="OMA" id="WPFHDLT"/>
<dbReference type="EMBL" id="CCKQ01010899">
    <property type="protein sequence ID" value="CDW82424.1"/>
    <property type="molecule type" value="Genomic_DNA"/>
</dbReference>
<dbReference type="GO" id="GO:0016791">
    <property type="term" value="F:phosphatase activity"/>
    <property type="evidence" value="ECO:0007669"/>
    <property type="project" value="TreeGrafter"/>
</dbReference>
<dbReference type="Pfam" id="PF13344">
    <property type="entry name" value="Hydrolase_6"/>
    <property type="match status" value="1"/>
</dbReference>